<dbReference type="EMBL" id="CAKOFQ010006792">
    <property type="protein sequence ID" value="CAH1971940.1"/>
    <property type="molecule type" value="Genomic_DNA"/>
</dbReference>
<proteinExistence type="predicted"/>
<dbReference type="Proteomes" id="UP001152888">
    <property type="component" value="Unassembled WGS sequence"/>
</dbReference>
<evidence type="ECO:0000313" key="3">
    <source>
        <dbReference type="Proteomes" id="UP001152888"/>
    </source>
</evidence>
<accession>A0A9P0KJF8</accession>
<feature type="signal peptide" evidence="1">
    <location>
        <begin position="1"/>
        <end position="21"/>
    </location>
</feature>
<dbReference type="Gene3D" id="3.15.10.30">
    <property type="entry name" value="Haemolymph juvenile hormone binding protein"/>
    <property type="match status" value="1"/>
</dbReference>
<dbReference type="PANTHER" id="PTHR11008:SF32">
    <property type="entry name" value="CIRCADIAN CLOCK-CONTROLLED PROTEIN DAYWAKE-RELATED"/>
    <property type="match status" value="1"/>
</dbReference>
<gene>
    <name evidence="2" type="ORF">ACAOBT_LOCUS9716</name>
</gene>
<evidence type="ECO:0008006" key="4">
    <source>
        <dbReference type="Google" id="ProtNLM"/>
    </source>
</evidence>
<keyword evidence="1" id="KW-0732">Signal</keyword>
<name>A0A9P0KJF8_ACAOB</name>
<dbReference type="GO" id="GO:0005615">
    <property type="term" value="C:extracellular space"/>
    <property type="evidence" value="ECO:0007669"/>
    <property type="project" value="TreeGrafter"/>
</dbReference>
<dbReference type="InterPro" id="IPR010562">
    <property type="entry name" value="Haemolymph_juvenile_hormone-bd"/>
</dbReference>
<reference evidence="2" key="1">
    <citation type="submission" date="2022-03" db="EMBL/GenBank/DDBJ databases">
        <authorList>
            <person name="Sayadi A."/>
        </authorList>
    </citation>
    <scope>NUCLEOTIDE SEQUENCE</scope>
</reference>
<evidence type="ECO:0000313" key="2">
    <source>
        <dbReference type="EMBL" id="CAH1971940.1"/>
    </source>
</evidence>
<evidence type="ECO:0000256" key="1">
    <source>
        <dbReference type="SAM" id="SignalP"/>
    </source>
</evidence>
<organism evidence="2 3">
    <name type="scientific">Acanthoscelides obtectus</name>
    <name type="common">Bean weevil</name>
    <name type="synonym">Bruchus obtectus</name>
    <dbReference type="NCBI Taxonomy" id="200917"/>
    <lineage>
        <taxon>Eukaryota</taxon>
        <taxon>Metazoa</taxon>
        <taxon>Ecdysozoa</taxon>
        <taxon>Arthropoda</taxon>
        <taxon>Hexapoda</taxon>
        <taxon>Insecta</taxon>
        <taxon>Pterygota</taxon>
        <taxon>Neoptera</taxon>
        <taxon>Endopterygota</taxon>
        <taxon>Coleoptera</taxon>
        <taxon>Polyphaga</taxon>
        <taxon>Cucujiformia</taxon>
        <taxon>Chrysomeloidea</taxon>
        <taxon>Chrysomelidae</taxon>
        <taxon>Bruchinae</taxon>
        <taxon>Bruchini</taxon>
        <taxon>Acanthoscelides</taxon>
    </lineage>
</organism>
<feature type="chain" id="PRO_5040470398" description="Protein takeout-like" evidence="1">
    <location>
        <begin position="22"/>
        <end position="251"/>
    </location>
</feature>
<keyword evidence="3" id="KW-1185">Reference proteome</keyword>
<dbReference type="SMART" id="SM00700">
    <property type="entry name" value="JHBP"/>
    <property type="match status" value="1"/>
</dbReference>
<sequence length="251" mass="28650">MYKRTWFLVSAVALSFRVVTSLLEELPPGFPSCRRCDPQIEKCLIAATETVRPYMISGVPGFIPSVINFSIPAVTLQDGNDVLNYRARLSNVTLYGLEDYKFKRFNFDHKNLTFFIDVDIPHIYIEGNYLVEGKIFFAPIRGSGSFHVKLSNSSCLMLQNVIVIKKNGMDFLKPIKTVPKFKVGNIIDYGFDGLFGNSDEINKIAKHVIDDNLSIIVEELLPTIEKVLLEFFENFIFKSVTRIPYDKLYPK</sequence>
<dbReference type="InterPro" id="IPR038606">
    <property type="entry name" value="To_sf"/>
</dbReference>
<comment type="caution">
    <text evidence="2">The sequence shown here is derived from an EMBL/GenBank/DDBJ whole genome shotgun (WGS) entry which is preliminary data.</text>
</comment>
<dbReference type="OrthoDB" id="7419171at2759"/>
<dbReference type="Pfam" id="PF06585">
    <property type="entry name" value="JHBP"/>
    <property type="match status" value="1"/>
</dbReference>
<dbReference type="AlphaFoldDB" id="A0A9P0KJF8"/>
<protein>
    <recommendedName>
        <fullName evidence="4">Protein takeout-like</fullName>
    </recommendedName>
</protein>
<dbReference type="PANTHER" id="PTHR11008">
    <property type="entry name" value="PROTEIN TAKEOUT-LIKE PROTEIN"/>
    <property type="match status" value="1"/>
</dbReference>